<dbReference type="PANTHER" id="PTHR43037">
    <property type="entry name" value="UNNAMED PRODUCT-RELATED"/>
    <property type="match status" value="1"/>
</dbReference>
<reference evidence="4 5" key="1">
    <citation type="submission" date="2024-04" db="EMBL/GenBank/DDBJ databases">
        <title>Novel species of the genus Ideonella isolated from streams.</title>
        <authorList>
            <person name="Lu H."/>
        </authorList>
    </citation>
    <scope>NUCLEOTIDE SEQUENCE [LARGE SCALE GENOMIC DNA]</scope>
    <source>
        <strain evidence="4 5">DXS29W</strain>
    </source>
</reference>
<feature type="region of interest" description="Disordered" evidence="3">
    <location>
        <begin position="47"/>
        <end position="68"/>
    </location>
</feature>
<dbReference type="PANTHER" id="PTHR43037:SF1">
    <property type="entry name" value="BLL1128 PROTEIN"/>
    <property type="match status" value="1"/>
</dbReference>
<accession>A0ABU9BT35</accession>
<comment type="caution">
    <text evidence="4">The sequence shown here is derived from an EMBL/GenBank/DDBJ whole genome shotgun (WGS) entry which is preliminary data.</text>
</comment>
<gene>
    <name evidence="4" type="ORF">AACH06_20070</name>
</gene>
<evidence type="ECO:0000313" key="4">
    <source>
        <dbReference type="EMBL" id="MEK8033128.1"/>
    </source>
</evidence>
<dbReference type="EMBL" id="JBBUTG010000014">
    <property type="protein sequence ID" value="MEK8033128.1"/>
    <property type="molecule type" value="Genomic_DNA"/>
</dbReference>
<evidence type="ECO:0000256" key="3">
    <source>
        <dbReference type="SAM" id="MobiDB-lite"/>
    </source>
</evidence>
<keyword evidence="5" id="KW-1185">Reference proteome</keyword>
<name>A0ABU9BT35_9BURK</name>
<dbReference type="Gene3D" id="3.40.50.1820">
    <property type="entry name" value="alpha/beta hydrolase"/>
    <property type="match status" value="1"/>
</dbReference>
<dbReference type="SUPFAM" id="SSF53474">
    <property type="entry name" value="alpha/beta-Hydrolases"/>
    <property type="match status" value="1"/>
</dbReference>
<organism evidence="4 5">
    <name type="scientific">Ideonella lacteola</name>
    <dbReference type="NCBI Taxonomy" id="2984193"/>
    <lineage>
        <taxon>Bacteria</taxon>
        <taxon>Pseudomonadati</taxon>
        <taxon>Pseudomonadota</taxon>
        <taxon>Betaproteobacteria</taxon>
        <taxon>Burkholderiales</taxon>
        <taxon>Sphaerotilaceae</taxon>
        <taxon>Ideonella</taxon>
    </lineage>
</organism>
<evidence type="ECO:0000313" key="5">
    <source>
        <dbReference type="Proteomes" id="UP001371218"/>
    </source>
</evidence>
<evidence type="ECO:0000256" key="2">
    <source>
        <dbReference type="ARBA" id="ARBA00022801"/>
    </source>
</evidence>
<dbReference type="InterPro" id="IPR010126">
    <property type="entry name" value="Esterase_phb"/>
</dbReference>
<sequence>MKTVSEMTGLPVDAAMRELWLQIPRMALLVVMACSALFGAPRPVMAADPASATGRPADRALGGPAPANGQGRYALTHGGIERHYLVRLPASAPPAGQRWPVVLVLHGGGGDGPITEKTTGFTPRGQREGFVVVYPEGTGRFANHLLTWNAGHCCGQAMQRRVDDVGFMSALIDKLLADYPIDPKRVYVTGISNGGMMAHRVGRELPEKVAAIATVVAGLFGDEKPPAVGVSALMINGGLDVSVPVAGGAPGGRFAEAWDGTRLLPATGQAAFWAAANRCAGEPEVTRQDVVQRTRYRCPAGREVELIVLADHPHGWPGGVAGSRLGATPSRSLDASDEIWAFFKRQHASSPADRP</sequence>
<dbReference type="RefSeq" id="WP_341427547.1">
    <property type="nucleotide sequence ID" value="NZ_JBBUTG010000014.1"/>
</dbReference>
<dbReference type="Proteomes" id="UP001371218">
    <property type="component" value="Unassembled WGS sequence"/>
</dbReference>
<protein>
    <submittedName>
        <fullName evidence="4">PHB depolymerase family esterase</fullName>
    </submittedName>
</protein>
<dbReference type="InterPro" id="IPR029058">
    <property type="entry name" value="AB_hydrolase_fold"/>
</dbReference>
<keyword evidence="1" id="KW-0732">Signal</keyword>
<evidence type="ECO:0000256" key="1">
    <source>
        <dbReference type="ARBA" id="ARBA00022729"/>
    </source>
</evidence>
<dbReference type="Pfam" id="PF10503">
    <property type="entry name" value="Esterase_PHB"/>
    <property type="match status" value="1"/>
</dbReference>
<keyword evidence="2" id="KW-0378">Hydrolase</keyword>
<proteinExistence type="predicted"/>
<dbReference type="InterPro" id="IPR050955">
    <property type="entry name" value="Plant_Biomass_Hydrol_Est"/>
</dbReference>